<keyword evidence="3" id="KW-0554">One-carbon metabolism</keyword>
<keyword evidence="4" id="KW-0521">NADP</keyword>
<dbReference type="GO" id="GO:0004146">
    <property type="term" value="F:dihydrofolate reductase activity"/>
    <property type="evidence" value="ECO:0007669"/>
    <property type="project" value="UniProtKB-EC"/>
</dbReference>
<dbReference type="GO" id="GO:0005739">
    <property type="term" value="C:mitochondrion"/>
    <property type="evidence" value="ECO:0007669"/>
    <property type="project" value="TreeGrafter"/>
</dbReference>
<dbReference type="PANTHER" id="PTHR48069:SF3">
    <property type="entry name" value="DIHYDROFOLATE REDUCTASE"/>
    <property type="match status" value="1"/>
</dbReference>
<evidence type="ECO:0000256" key="1">
    <source>
        <dbReference type="ARBA" id="ARBA00004903"/>
    </source>
</evidence>
<protein>
    <recommendedName>
        <fullName evidence="2">dihydrofolate reductase</fullName>
        <ecNumber evidence="2">1.5.1.3</ecNumber>
    </recommendedName>
</protein>
<evidence type="ECO:0000313" key="7">
    <source>
        <dbReference type="EMBL" id="QHS96748.1"/>
    </source>
</evidence>
<dbReference type="AlphaFoldDB" id="A0A6C0BZD8"/>
<sequence length="185" mass="21195">MQFKIISAVCSGNGIGKNQKLPWNIKEDLRFFSKKTKGAGKNAIVMGKNTWISIGEKPLPKRDHLILSKTLYSGLVGGESKEGIYKLGKDCKVFKTIEELKIWCVERNYEEIWVIGGESIYKQFINDPDTKEVYITNIKKGFECDTFFPMDDMGPTWTKHTDTEMETSQDFDVRLNVYSRDIVSC</sequence>
<proteinExistence type="predicted"/>
<dbReference type="InterPro" id="IPR017925">
    <property type="entry name" value="DHFR_CS"/>
</dbReference>
<dbReference type="PROSITE" id="PS51330">
    <property type="entry name" value="DHFR_2"/>
    <property type="match status" value="1"/>
</dbReference>
<dbReference type="CDD" id="cd00209">
    <property type="entry name" value="DHFR"/>
    <property type="match status" value="1"/>
</dbReference>
<organism evidence="7">
    <name type="scientific">viral metagenome</name>
    <dbReference type="NCBI Taxonomy" id="1070528"/>
    <lineage>
        <taxon>unclassified sequences</taxon>
        <taxon>metagenomes</taxon>
        <taxon>organismal metagenomes</taxon>
    </lineage>
</organism>
<dbReference type="GO" id="GO:0046654">
    <property type="term" value="P:tetrahydrofolate biosynthetic process"/>
    <property type="evidence" value="ECO:0007669"/>
    <property type="project" value="InterPro"/>
</dbReference>
<evidence type="ECO:0000256" key="4">
    <source>
        <dbReference type="ARBA" id="ARBA00022857"/>
    </source>
</evidence>
<dbReference type="PANTHER" id="PTHR48069">
    <property type="entry name" value="DIHYDROFOLATE REDUCTASE"/>
    <property type="match status" value="1"/>
</dbReference>
<dbReference type="PROSITE" id="PS00075">
    <property type="entry name" value="DHFR_1"/>
    <property type="match status" value="1"/>
</dbReference>
<reference evidence="7" key="1">
    <citation type="journal article" date="2020" name="Nature">
        <title>Giant virus diversity and host interactions through global metagenomics.</title>
        <authorList>
            <person name="Schulz F."/>
            <person name="Roux S."/>
            <person name="Paez-Espino D."/>
            <person name="Jungbluth S."/>
            <person name="Walsh D.A."/>
            <person name="Denef V.J."/>
            <person name="McMahon K.D."/>
            <person name="Konstantinidis K.T."/>
            <person name="Eloe-Fadrosh E.A."/>
            <person name="Kyrpides N.C."/>
            <person name="Woyke T."/>
        </authorList>
    </citation>
    <scope>NUCLEOTIDE SEQUENCE</scope>
    <source>
        <strain evidence="7">GVMAG-M-3300020166-5</strain>
    </source>
</reference>
<dbReference type="Gene3D" id="3.40.430.10">
    <property type="entry name" value="Dihydrofolate Reductase, subunit A"/>
    <property type="match status" value="1"/>
</dbReference>
<dbReference type="Pfam" id="PF00186">
    <property type="entry name" value="DHFR_1"/>
    <property type="match status" value="1"/>
</dbReference>
<dbReference type="InterPro" id="IPR012259">
    <property type="entry name" value="DHFR"/>
</dbReference>
<comment type="pathway">
    <text evidence="1">Cofactor biosynthesis; tetrahydrofolate biosynthesis; 5,6,7,8-tetrahydrofolate from 7,8-dihydrofolate: step 1/1.</text>
</comment>
<accession>A0A6C0BZD8</accession>
<dbReference type="PRINTS" id="PR00070">
    <property type="entry name" value="DHFR"/>
</dbReference>
<dbReference type="EMBL" id="MN739278">
    <property type="protein sequence ID" value="QHS96748.1"/>
    <property type="molecule type" value="Genomic_DNA"/>
</dbReference>
<dbReference type="GO" id="GO:0050661">
    <property type="term" value="F:NADP binding"/>
    <property type="evidence" value="ECO:0007669"/>
    <property type="project" value="InterPro"/>
</dbReference>
<name>A0A6C0BZD8_9ZZZZ</name>
<evidence type="ECO:0000256" key="2">
    <source>
        <dbReference type="ARBA" id="ARBA00012856"/>
    </source>
</evidence>
<dbReference type="InterPro" id="IPR024072">
    <property type="entry name" value="DHFR-like_dom_sf"/>
</dbReference>
<dbReference type="SUPFAM" id="SSF53597">
    <property type="entry name" value="Dihydrofolate reductase-like"/>
    <property type="match status" value="1"/>
</dbReference>
<dbReference type="GO" id="GO:0046655">
    <property type="term" value="P:folic acid metabolic process"/>
    <property type="evidence" value="ECO:0007669"/>
    <property type="project" value="TreeGrafter"/>
</dbReference>
<dbReference type="InterPro" id="IPR001796">
    <property type="entry name" value="DHFR_dom"/>
</dbReference>
<evidence type="ECO:0000259" key="6">
    <source>
        <dbReference type="PROSITE" id="PS51330"/>
    </source>
</evidence>
<evidence type="ECO:0000256" key="3">
    <source>
        <dbReference type="ARBA" id="ARBA00022563"/>
    </source>
</evidence>
<evidence type="ECO:0000256" key="5">
    <source>
        <dbReference type="ARBA" id="ARBA00023002"/>
    </source>
</evidence>
<keyword evidence="5" id="KW-0560">Oxidoreductase</keyword>
<feature type="domain" description="DHFR" evidence="6">
    <location>
        <begin position="2"/>
        <end position="185"/>
    </location>
</feature>
<dbReference type="GO" id="GO:0006730">
    <property type="term" value="P:one-carbon metabolic process"/>
    <property type="evidence" value="ECO:0007669"/>
    <property type="project" value="UniProtKB-KW"/>
</dbReference>
<dbReference type="EC" id="1.5.1.3" evidence="2"/>
<dbReference type="GO" id="GO:0046452">
    <property type="term" value="P:dihydrofolate metabolic process"/>
    <property type="evidence" value="ECO:0007669"/>
    <property type="project" value="TreeGrafter"/>
</dbReference>